<dbReference type="RefSeq" id="WP_118897631.1">
    <property type="nucleotide sequence ID" value="NZ_QOCV01000004.1"/>
</dbReference>
<evidence type="ECO:0000313" key="5">
    <source>
        <dbReference type="EMBL" id="RHW54838.1"/>
    </source>
</evidence>
<evidence type="ECO:0000259" key="4">
    <source>
        <dbReference type="Pfam" id="PF01420"/>
    </source>
</evidence>
<keyword evidence="5" id="KW-0540">Nuclease</keyword>
<accession>A0A396SS70</accession>
<dbReference type="InterPro" id="IPR044946">
    <property type="entry name" value="Restrct_endonuc_typeI_TRD_sf"/>
</dbReference>
<dbReference type="Gene3D" id="1.10.287.1120">
    <property type="entry name" value="Bipartite methylase S protein"/>
    <property type="match status" value="1"/>
</dbReference>
<dbReference type="CDD" id="cd17266">
    <property type="entry name" value="RMtype1_S_Sau1132ORF3780P-TRD2-CR2_like"/>
    <property type="match status" value="1"/>
</dbReference>
<reference evidence="5 6" key="1">
    <citation type="submission" date="2018-07" db="EMBL/GenBank/DDBJ databases">
        <title>Genome sequences of six Lactobacillus spp. isolated from bumble bee guts.</title>
        <authorList>
            <person name="Motta E.V.S."/>
            <person name="Moran N.A."/>
        </authorList>
    </citation>
    <scope>NUCLEOTIDE SEQUENCE [LARGE SCALE GENOMIC DNA]</scope>
    <source>
        <strain evidence="5 6">OCC3</strain>
    </source>
</reference>
<dbReference type="GO" id="GO:0009307">
    <property type="term" value="P:DNA restriction-modification system"/>
    <property type="evidence" value="ECO:0007669"/>
    <property type="project" value="UniProtKB-KW"/>
</dbReference>
<dbReference type="PANTHER" id="PTHR30408:SF12">
    <property type="entry name" value="TYPE I RESTRICTION ENZYME MJAVIII SPECIFICITY SUBUNIT"/>
    <property type="match status" value="1"/>
</dbReference>
<dbReference type="Pfam" id="PF01420">
    <property type="entry name" value="Methylase_S"/>
    <property type="match status" value="2"/>
</dbReference>
<name>A0A396SS70_9LACO</name>
<comment type="caution">
    <text evidence="5">The sequence shown here is derived from an EMBL/GenBank/DDBJ whole genome shotgun (WGS) entry which is preliminary data.</text>
</comment>
<feature type="domain" description="Type I restriction modification DNA specificity" evidence="4">
    <location>
        <begin position="17"/>
        <end position="182"/>
    </location>
</feature>
<keyword evidence="5" id="KW-0378">Hydrolase</keyword>
<dbReference type="Gene3D" id="3.90.220.20">
    <property type="entry name" value="DNA methylase specificity domains"/>
    <property type="match status" value="2"/>
</dbReference>
<keyword evidence="3" id="KW-0238">DNA-binding</keyword>
<organism evidence="5 6">
    <name type="scientific">Lactobacillus bombicola</name>
    <dbReference type="NCBI Taxonomy" id="1505723"/>
    <lineage>
        <taxon>Bacteria</taxon>
        <taxon>Bacillati</taxon>
        <taxon>Bacillota</taxon>
        <taxon>Bacilli</taxon>
        <taxon>Lactobacillales</taxon>
        <taxon>Lactobacillaceae</taxon>
        <taxon>Lactobacillus</taxon>
    </lineage>
</organism>
<proteinExistence type="inferred from homology"/>
<keyword evidence="2" id="KW-0680">Restriction system</keyword>
<gene>
    <name evidence="5" type="ORF">DS835_01635</name>
</gene>
<dbReference type="InterPro" id="IPR000055">
    <property type="entry name" value="Restrct_endonuc_typeI_TRD"/>
</dbReference>
<dbReference type="Proteomes" id="UP000265862">
    <property type="component" value="Unassembled WGS sequence"/>
</dbReference>
<sequence length="380" mass="44093">MSEHQLVPHIRFQGFEDEWEQRKLREVAEFINGRAYKQSELLDAGKYKVLRVGNFYTNDDWYYSDLELDDKYYVNDGDLLYTWSATFGPHIWHGERVIYHYHIWKIILFNTLNKLFAIQFLERDKANILSHPNGSTMIHITKADMENKDIFIPSVEEQKQIGSFFKQLDNLITLQQQKLNQLDLLKKALLQNLFPAQGAKIPELRFKGFEDEWKVEKVDDIAKLYQPKTISRNQMTKTGYPVFGANGFIGNYDKKNHSTDQVTISARGENTGVVSYVSAPVWITGNSMVVNIDNNKSIDKFFLYSNLSLVNLKKYVTGGAQPQLTKDILKKVEILITLLSEQQKISAFLSQLDHLIELEQQKLAKIKQVKKALLQNMFVE</sequence>
<dbReference type="InterPro" id="IPR052021">
    <property type="entry name" value="Type-I_RS_S_subunit"/>
</dbReference>
<evidence type="ECO:0000313" key="6">
    <source>
        <dbReference type="Proteomes" id="UP000265862"/>
    </source>
</evidence>
<protein>
    <submittedName>
        <fullName evidence="5">Restriction endonuclease subunit S</fullName>
    </submittedName>
</protein>
<dbReference type="CDD" id="cd17254">
    <property type="entry name" value="RMtype1_S_FclI-TRD1-CR1_like"/>
    <property type="match status" value="1"/>
</dbReference>
<dbReference type="GO" id="GO:0004519">
    <property type="term" value="F:endonuclease activity"/>
    <property type="evidence" value="ECO:0007669"/>
    <property type="project" value="UniProtKB-KW"/>
</dbReference>
<comment type="similarity">
    <text evidence="1">Belongs to the type-I restriction system S methylase family.</text>
</comment>
<dbReference type="SUPFAM" id="SSF116734">
    <property type="entry name" value="DNA methylase specificity domain"/>
    <property type="match status" value="2"/>
</dbReference>
<evidence type="ECO:0000256" key="1">
    <source>
        <dbReference type="ARBA" id="ARBA00010923"/>
    </source>
</evidence>
<evidence type="ECO:0000256" key="2">
    <source>
        <dbReference type="ARBA" id="ARBA00022747"/>
    </source>
</evidence>
<dbReference type="GO" id="GO:0003677">
    <property type="term" value="F:DNA binding"/>
    <property type="evidence" value="ECO:0007669"/>
    <property type="project" value="UniProtKB-KW"/>
</dbReference>
<dbReference type="PANTHER" id="PTHR30408">
    <property type="entry name" value="TYPE-1 RESTRICTION ENZYME ECOKI SPECIFICITY PROTEIN"/>
    <property type="match status" value="1"/>
</dbReference>
<evidence type="ECO:0000256" key="3">
    <source>
        <dbReference type="ARBA" id="ARBA00023125"/>
    </source>
</evidence>
<dbReference type="AlphaFoldDB" id="A0A396SS70"/>
<dbReference type="EMBL" id="QOCV01000004">
    <property type="protein sequence ID" value="RHW54838.1"/>
    <property type="molecule type" value="Genomic_DNA"/>
</dbReference>
<feature type="domain" description="Type I restriction modification DNA specificity" evidence="4">
    <location>
        <begin position="211"/>
        <end position="368"/>
    </location>
</feature>
<keyword evidence="5" id="KW-0255">Endonuclease</keyword>